<comment type="caution">
    <text evidence="2">The sequence shown here is derived from an EMBL/GenBank/DDBJ whole genome shotgun (WGS) entry which is preliminary data.</text>
</comment>
<dbReference type="PANTHER" id="PTHR32133">
    <property type="entry name" value="OS07G0120400 PROTEIN"/>
    <property type="match status" value="1"/>
</dbReference>
<keyword evidence="3" id="KW-1185">Reference proteome</keyword>
<name>A0AAD8VYV4_LOLMU</name>
<sequence>MSCCPSPSSRAPALEDENLLQEILLRLPPQPSSLPRASLVCRRWRSTLSDPKFLRRFRKHHRDPPLLGFFAGHIGVEP</sequence>
<dbReference type="PANTHER" id="PTHR32133:SF357">
    <property type="entry name" value="F-BOX DOMAIN-CONTAINING PROTEIN"/>
    <property type="match status" value="1"/>
</dbReference>
<dbReference type="SMART" id="SM00256">
    <property type="entry name" value="FBOX"/>
    <property type="match status" value="1"/>
</dbReference>
<protein>
    <recommendedName>
        <fullName evidence="1">F-box domain-containing protein</fullName>
    </recommendedName>
</protein>
<evidence type="ECO:0000313" key="3">
    <source>
        <dbReference type="Proteomes" id="UP001231189"/>
    </source>
</evidence>
<dbReference type="Pfam" id="PF00646">
    <property type="entry name" value="F-box"/>
    <property type="match status" value="1"/>
</dbReference>
<gene>
    <name evidence="2" type="ORF">QYE76_003475</name>
</gene>
<dbReference type="Gene3D" id="1.20.1280.50">
    <property type="match status" value="1"/>
</dbReference>
<evidence type="ECO:0000259" key="1">
    <source>
        <dbReference type="SMART" id="SM00256"/>
    </source>
</evidence>
<dbReference type="InterPro" id="IPR036047">
    <property type="entry name" value="F-box-like_dom_sf"/>
</dbReference>
<proteinExistence type="predicted"/>
<reference evidence="2" key="1">
    <citation type="submission" date="2023-07" db="EMBL/GenBank/DDBJ databases">
        <title>A chromosome-level genome assembly of Lolium multiflorum.</title>
        <authorList>
            <person name="Chen Y."/>
            <person name="Copetti D."/>
            <person name="Kolliker R."/>
            <person name="Studer B."/>
        </authorList>
    </citation>
    <scope>NUCLEOTIDE SEQUENCE</scope>
    <source>
        <strain evidence="2">02402/16</strain>
        <tissue evidence="2">Leaf</tissue>
    </source>
</reference>
<dbReference type="AlphaFoldDB" id="A0AAD8VYV4"/>
<evidence type="ECO:0000313" key="2">
    <source>
        <dbReference type="EMBL" id="KAK1629160.1"/>
    </source>
</evidence>
<organism evidence="2 3">
    <name type="scientific">Lolium multiflorum</name>
    <name type="common">Italian ryegrass</name>
    <name type="synonym">Lolium perenne subsp. multiflorum</name>
    <dbReference type="NCBI Taxonomy" id="4521"/>
    <lineage>
        <taxon>Eukaryota</taxon>
        <taxon>Viridiplantae</taxon>
        <taxon>Streptophyta</taxon>
        <taxon>Embryophyta</taxon>
        <taxon>Tracheophyta</taxon>
        <taxon>Spermatophyta</taxon>
        <taxon>Magnoliopsida</taxon>
        <taxon>Liliopsida</taxon>
        <taxon>Poales</taxon>
        <taxon>Poaceae</taxon>
        <taxon>BOP clade</taxon>
        <taxon>Pooideae</taxon>
        <taxon>Poodae</taxon>
        <taxon>Poeae</taxon>
        <taxon>Poeae Chloroplast Group 2 (Poeae type)</taxon>
        <taxon>Loliodinae</taxon>
        <taxon>Loliinae</taxon>
        <taxon>Lolium</taxon>
    </lineage>
</organism>
<accession>A0AAD8VYV4</accession>
<feature type="domain" description="F-box" evidence="1">
    <location>
        <begin position="17"/>
        <end position="57"/>
    </location>
</feature>
<dbReference type="EMBL" id="JAUUTY010000005">
    <property type="protein sequence ID" value="KAK1629160.1"/>
    <property type="molecule type" value="Genomic_DNA"/>
</dbReference>
<dbReference type="SUPFAM" id="SSF81383">
    <property type="entry name" value="F-box domain"/>
    <property type="match status" value="1"/>
</dbReference>
<dbReference type="Proteomes" id="UP001231189">
    <property type="component" value="Unassembled WGS sequence"/>
</dbReference>
<dbReference type="InterPro" id="IPR001810">
    <property type="entry name" value="F-box_dom"/>
</dbReference>